<dbReference type="Proteomes" id="UP001341840">
    <property type="component" value="Unassembled WGS sequence"/>
</dbReference>
<sequence length="508" mass="56389">MPPYSDAEESDLSALLESFGSSFSLEDIASAYCEAKRNVNMAAEILCASNSDELKSTVCEPAKLSSASEVPNSLDGKRNSCVVKSKTHPVSLGTVSGVVGKEYIHPKKMPSQGVKSKPLKIDAKELPESEIWSEQDSLSTEAAKGSMRDDVENFLFKMLGEGFELDKDKIHDVLGLCGYDVKKTMEELLDMSASTLEKGDDAHGLAGENVRIQSKDQHPDVSSASSEKVCNSIDRVELQKELLGSLFSFPQRSEELPKRKLPVRSTPYRYGRRVARIPEDTPKVQPNTTVVPQVVKEESDDDENSYKVLRRAVRENWATMKEYYRAAVDAFIKGDYARADRLMEQGHFYNRMAREADEKSAQKLLQSSESNDDAIPLDLSEHEPKEALRLVKFHLTTLSGIHTIKYLRVIVGTGDEDTKGTRKKLIIKQLNKNSIQWTEEDNGRILRLKVDEVDQSYELQSGLSLVKQAQRVPSEKSATGSTIVFDSGLIAGFDAVLAGPARSTRITC</sequence>
<dbReference type="InterPro" id="IPR056254">
    <property type="entry name" value="At5g58720/SDE5-like_UBA-like"/>
</dbReference>
<proteinExistence type="predicted"/>
<dbReference type="Gene3D" id="3.30.1370.110">
    <property type="match status" value="1"/>
</dbReference>
<dbReference type="PANTHER" id="PTHR47872">
    <property type="entry name" value="NUCLEAR RNA EXPORT FACTOR SDE5-RELATED"/>
    <property type="match status" value="1"/>
</dbReference>
<dbReference type="InterPro" id="IPR013899">
    <property type="entry name" value="DUF1771"/>
</dbReference>
<feature type="domain" description="DUF1771" evidence="1">
    <location>
        <begin position="305"/>
        <end position="370"/>
    </location>
</feature>
<dbReference type="EMBL" id="JASCZI010090636">
    <property type="protein sequence ID" value="MED6143527.1"/>
    <property type="molecule type" value="Genomic_DNA"/>
</dbReference>
<comment type="caution">
    <text evidence="2">The sequence shown here is derived from an EMBL/GenBank/DDBJ whole genome shotgun (WGS) entry which is preliminary data.</text>
</comment>
<protein>
    <recommendedName>
        <fullName evidence="1">DUF1771 domain-containing protein</fullName>
    </recommendedName>
</protein>
<dbReference type="InterPro" id="IPR036063">
    <property type="entry name" value="Smr_dom_sf"/>
</dbReference>
<evidence type="ECO:0000259" key="1">
    <source>
        <dbReference type="SMART" id="SM01162"/>
    </source>
</evidence>
<dbReference type="Pfam" id="PF08590">
    <property type="entry name" value="DUF1771"/>
    <property type="match status" value="1"/>
</dbReference>
<gene>
    <name evidence="2" type="ORF">PIB30_007143</name>
</gene>
<dbReference type="Pfam" id="PF24767">
    <property type="entry name" value="UBA_At5g58720"/>
    <property type="match status" value="1"/>
</dbReference>
<dbReference type="PANTHER" id="PTHR47872:SF1">
    <property type="entry name" value="NUCLEAR RNA EXPORT FACTOR SDE5-RELATED"/>
    <property type="match status" value="1"/>
</dbReference>
<reference evidence="2 3" key="1">
    <citation type="journal article" date="2023" name="Plants (Basel)">
        <title>Bridging the Gap: Combining Genomics and Transcriptomics Approaches to Understand Stylosanthes scabra, an Orphan Legume from the Brazilian Caatinga.</title>
        <authorList>
            <person name="Ferreira-Neto J.R.C."/>
            <person name="da Silva M.D."/>
            <person name="Binneck E."/>
            <person name="de Melo N.F."/>
            <person name="da Silva R.H."/>
            <person name="de Melo A.L.T.M."/>
            <person name="Pandolfi V."/>
            <person name="Bustamante F.O."/>
            <person name="Brasileiro-Vidal A.C."/>
            <person name="Benko-Iseppon A.M."/>
        </authorList>
    </citation>
    <scope>NUCLEOTIDE SEQUENCE [LARGE SCALE GENOMIC DNA]</scope>
    <source>
        <tissue evidence="2">Leaves</tissue>
    </source>
</reference>
<evidence type="ECO:0000313" key="3">
    <source>
        <dbReference type="Proteomes" id="UP001341840"/>
    </source>
</evidence>
<accession>A0ABU6T483</accession>
<evidence type="ECO:0000313" key="2">
    <source>
        <dbReference type="EMBL" id="MED6143527.1"/>
    </source>
</evidence>
<organism evidence="2 3">
    <name type="scientific">Stylosanthes scabra</name>
    <dbReference type="NCBI Taxonomy" id="79078"/>
    <lineage>
        <taxon>Eukaryota</taxon>
        <taxon>Viridiplantae</taxon>
        <taxon>Streptophyta</taxon>
        <taxon>Embryophyta</taxon>
        <taxon>Tracheophyta</taxon>
        <taxon>Spermatophyta</taxon>
        <taxon>Magnoliopsida</taxon>
        <taxon>eudicotyledons</taxon>
        <taxon>Gunneridae</taxon>
        <taxon>Pentapetalae</taxon>
        <taxon>rosids</taxon>
        <taxon>fabids</taxon>
        <taxon>Fabales</taxon>
        <taxon>Fabaceae</taxon>
        <taxon>Papilionoideae</taxon>
        <taxon>50 kb inversion clade</taxon>
        <taxon>dalbergioids sensu lato</taxon>
        <taxon>Dalbergieae</taxon>
        <taxon>Pterocarpus clade</taxon>
        <taxon>Stylosanthes</taxon>
    </lineage>
</organism>
<dbReference type="SMART" id="SM01162">
    <property type="entry name" value="DUF1771"/>
    <property type="match status" value="1"/>
</dbReference>
<keyword evidence="3" id="KW-1185">Reference proteome</keyword>
<name>A0ABU6T483_9FABA</name>